<keyword evidence="2" id="KW-1185">Reference proteome</keyword>
<name>A0ABM7B207_CHRLC</name>
<accession>A0ABM7B207</accession>
<proteinExistence type="predicted"/>
<gene>
    <name evidence="1" type="ORF">EG342_15785</name>
</gene>
<sequence length="122" mass="14516">MGVGSYLVFIYYFTKEPEPTAEYTFPNMNYKELEKRIEKIEKKDTYLDSRYVVLGKDSLKYIFITSIDENQSSKYGDKPYIELQVVLDSKSKMLNIVHKNKDDYPKELKLFEEGFIDKLKKK</sequence>
<reference evidence="1 2" key="1">
    <citation type="submission" date="2018-11" db="EMBL/GenBank/DDBJ databases">
        <title>Proposal to divide the Flavobacteriaceae and reorganize its genera based on Amino Acid Identity values calculated from whole genome sequences.</title>
        <authorList>
            <person name="Nicholson A.C."/>
            <person name="Gulvik C.A."/>
            <person name="Whitney A.M."/>
            <person name="Humrighouse B.W."/>
            <person name="Bell M."/>
            <person name="Holmes B."/>
            <person name="Steigerwalt A.G."/>
            <person name="Villarma A."/>
            <person name="Sheth M."/>
            <person name="Batra D."/>
            <person name="Pryor J."/>
            <person name="Bernardet J.-F."/>
            <person name="Hugo C."/>
            <person name="Kampfer P."/>
            <person name="Newman J."/>
            <person name="McQuiston J.R."/>
        </authorList>
    </citation>
    <scope>NUCLEOTIDE SEQUENCE [LARGE SCALE GENOMIC DNA]</scope>
    <source>
        <strain evidence="1 2">KC_1864</strain>
    </source>
</reference>
<dbReference type="Proteomes" id="UP000279972">
    <property type="component" value="Chromosome"/>
</dbReference>
<evidence type="ECO:0000313" key="2">
    <source>
        <dbReference type="Proteomes" id="UP000279972"/>
    </source>
</evidence>
<evidence type="ECO:0000313" key="1">
    <source>
        <dbReference type="EMBL" id="AZA83245.1"/>
    </source>
</evidence>
<protein>
    <submittedName>
        <fullName evidence="1">Uncharacterized protein</fullName>
    </submittedName>
</protein>
<dbReference type="EMBL" id="CP033924">
    <property type="protein sequence ID" value="AZA83245.1"/>
    <property type="molecule type" value="Genomic_DNA"/>
</dbReference>
<organism evidence="1 2">
    <name type="scientific">Chryseobacterium lactis</name>
    <dbReference type="NCBI Taxonomy" id="1241981"/>
    <lineage>
        <taxon>Bacteria</taxon>
        <taxon>Pseudomonadati</taxon>
        <taxon>Bacteroidota</taxon>
        <taxon>Flavobacteriia</taxon>
        <taxon>Flavobacteriales</taxon>
        <taxon>Weeksellaceae</taxon>
        <taxon>Chryseobacterium group</taxon>
        <taxon>Chryseobacterium</taxon>
    </lineage>
</organism>